<name>A0A542DGF5_AMYCI</name>
<evidence type="ECO:0000313" key="3">
    <source>
        <dbReference type="Proteomes" id="UP000320876"/>
    </source>
</evidence>
<evidence type="ECO:0000259" key="1">
    <source>
        <dbReference type="SMART" id="SM00860"/>
    </source>
</evidence>
<accession>A0A542DGF5</accession>
<feature type="domain" description="Knr4/Smi1-like" evidence="1">
    <location>
        <begin position="251"/>
        <end position="348"/>
    </location>
</feature>
<comment type="caution">
    <text evidence="2">The sequence shown here is derived from an EMBL/GenBank/DDBJ whole genome shotgun (WGS) entry which is preliminary data.</text>
</comment>
<dbReference type="Proteomes" id="UP000320876">
    <property type="component" value="Unassembled WGS sequence"/>
</dbReference>
<reference evidence="2 3" key="1">
    <citation type="submission" date="2019-06" db="EMBL/GenBank/DDBJ databases">
        <title>Sequencing the genomes of 1000 actinobacteria strains.</title>
        <authorList>
            <person name="Klenk H.-P."/>
        </authorList>
    </citation>
    <scope>NUCLEOTIDE SEQUENCE [LARGE SCALE GENOMIC DNA]</scope>
    <source>
        <strain evidence="2 3">DSM 45679</strain>
    </source>
</reference>
<dbReference type="SUPFAM" id="SSF160631">
    <property type="entry name" value="SMI1/KNR4-like"/>
    <property type="match status" value="1"/>
</dbReference>
<dbReference type="RefSeq" id="WP_141996953.1">
    <property type="nucleotide sequence ID" value="NZ_VFML01000001.1"/>
</dbReference>
<sequence length="358" mass="38236">MTWAAEGYLESTVRDLLTAEDARVDAAVGHAALLLACLGAPEASDRLARRWHAATERPATALAEGAVTARAWAMLFAARGTRPDWAGALPPLDLDAEEATHGAHLTRRESAIPPDLLGEGTPGRILSGLAAQLDQGGEADPLRVLAAEARERARAADPGVTDALARWADRAARLPRPPVALLAGSRHLAPLLLGGALRTAFGLAPGWAEDCADRLSAALRARYRAESGERDWSALLDRIMELRAAGPPPAPATAEQIAGAERLLGVELPADYREFLRTSNGLPAHEVFPRLLGVAELSSRGSGHLLVSEPGEYGVVLLARGDSGWRALEWDRELGATVHRSFRALLEHHLHLLTETRE</sequence>
<dbReference type="Pfam" id="PF09346">
    <property type="entry name" value="SMI1_KNR4"/>
    <property type="match status" value="1"/>
</dbReference>
<dbReference type="EMBL" id="VFML01000001">
    <property type="protein sequence ID" value="TQJ02167.1"/>
    <property type="molecule type" value="Genomic_DNA"/>
</dbReference>
<proteinExistence type="predicted"/>
<evidence type="ECO:0000313" key="2">
    <source>
        <dbReference type="EMBL" id="TQJ02167.1"/>
    </source>
</evidence>
<protein>
    <submittedName>
        <fullName evidence="2">SMI1/KNR4 family protein SUKH-1</fullName>
    </submittedName>
</protein>
<keyword evidence="3" id="KW-1185">Reference proteome</keyword>
<gene>
    <name evidence="2" type="ORF">FB471_1885</name>
</gene>
<organism evidence="2 3">
    <name type="scientific">Amycolatopsis cihanbeyliensis</name>
    <dbReference type="NCBI Taxonomy" id="1128664"/>
    <lineage>
        <taxon>Bacteria</taxon>
        <taxon>Bacillati</taxon>
        <taxon>Actinomycetota</taxon>
        <taxon>Actinomycetes</taxon>
        <taxon>Pseudonocardiales</taxon>
        <taxon>Pseudonocardiaceae</taxon>
        <taxon>Amycolatopsis</taxon>
    </lineage>
</organism>
<dbReference type="OrthoDB" id="458118at2"/>
<dbReference type="InterPro" id="IPR018958">
    <property type="entry name" value="Knr4/Smi1-like_dom"/>
</dbReference>
<dbReference type="InterPro" id="IPR037883">
    <property type="entry name" value="Knr4/Smi1-like_sf"/>
</dbReference>
<dbReference type="AlphaFoldDB" id="A0A542DGF5"/>
<dbReference type="Gene3D" id="3.40.1580.10">
    <property type="entry name" value="SMI1/KNR4-like"/>
    <property type="match status" value="1"/>
</dbReference>
<dbReference type="SMART" id="SM00860">
    <property type="entry name" value="SMI1_KNR4"/>
    <property type="match status" value="1"/>
</dbReference>